<comment type="function">
    <text evidence="1">Catalyzes the phosphorylation of the beta-carboxyl group of aspartic acid with ATP to yield 4-phospho-L-aspartate, which is involved in the branched biosynthetic pathway leading to the biosynthesis of amino acids threonine, isoleucine and methionine.</text>
</comment>
<gene>
    <name evidence="19" type="ordered locus">Thexy_1274</name>
</gene>
<keyword evidence="11" id="KW-0220">Diaminopimelate biosynthesis</keyword>
<feature type="binding site" evidence="14">
    <location>
        <position position="89"/>
    </location>
    <ligand>
        <name>substrate</name>
    </ligand>
</feature>
<dbReference type="InterPro" id="IPR001341">
    <property type="entry name" value="Asp_kinase"/>
</dbReference>
<evidence type="ECO:0000256" key="15">
    <source>
        <dbReference type="RuleBase" id="RU003448"/>
    </source>
</evidence>
<dbReference type="InterPro" id="IPR045865">
    <property type="entry name" value="ACT-like_dom_sf"/>
</dbReference>
<comment type="catalytic activity">
    <reaction evidence="13 15">
        <text>L-aspartate + ATP = 4-phospho-L-aspartate + ADP</text>
        <dbReference type="Rhea" id="RHEA:23776"/>
        <dbReference type="ChEBI" id="CHEBI:29991"/>
        <dbReference type="ChEBI" id="CHEBI:30616"/>
        <dbReference type="ChEBI" id="CHEBI:57535"/>
        <dbReference type="ChEBI" id="CHEBI:456216"/>
        <dbReference type="EC" id="2.7.2.4"/>
    </reaction>
</comment>
<evidence type="ECO:0000256" key="2">
    <source>
        <dbReference type="ARBA" id="ARBA00004766"/>
    </source>
</evidence>
<dbReference type="CDD" id="cd04937">
    <property type="entry name" value="ACT_AKi-DapG-BS_2"/>
    <property type="match status" value="1"/>
</dbReference>
<dbReference type="Pfam" id="PF13840">
    <property type="entry name" value="ACT_7"/>
    <property type="match status" value="1"/>
</dbReference>
<comment type="pathway">
    <text evidence="3 16">Amino-acid biosynthesis; L-methionine biosynthesis via de novo pathway; L-homoserine from L-aspartate: step 1/3.</text>
</comment>
<evidence type="ECO:0000256" key="4">
    <source>
        <dbReference type="ARBA" id="ARBA00005139"/>
    </source>
</evidence>
<keyword evidence="6 16" id="KW-0028">Amino-acid biosynthesis</keyword>
<evidence type="ECO:0000256" key="16">
    <source>
        <dbReference type="RuleBase" id="RU004249"/>
    </source>
</evidence>
<dbReference type="EMBL" id="CP002739">
    <property type="protein sequence ID" value="AEF17307.1"/>
    <property type="molecule type" value="Genomic_DNA"/>
</dbReference>
<evidence type="ECO:0000256" key="12">
    <source>
        <dbReference type="ARBA" id="ARBA00023154"/>
    </source>
</evidence>
<dbReference type="InterPro" id="IPR001048">
    <property type="entry name" value="Asp/Glu/Uridylate_kinase"/>
</dbReference>
<dbReference type="EC" id="2.7.2.4" evidence="15"/>
<dbReference type="NCBIfam" id="TIGR00656">
    <property type="entry name" value="asp_kin_monofn"/>
    <property type="match status" value="1"/>
</dbReference>
<dbReference type="Proteomes" id="UP000007239">
    <property type="component" value="Chromosome"/>
</dbReference>
<dbReference type="InterPro" id="IPR005260">
    <property type="entry name" value="Asp_kin_monofn"/>
</dbReference>
<evidence type="ECO:0000256" key="13">
    <source>
        <dbReference type="ARBA" id="ARBA00047872"/>
    </source>
</evidence>
<dbReference type="NCBIfam" id="TIGR00657">
    <property type="entry name" value="asp_kinases"/>
    <property type="match status" value="1"/>
</dbReference>
<dbReference type="SUPFAM" id="SSF53633">
    <property type="entry name" value="Carbamate kinase-like"/>
    <property type="match status" value="1"/>
</dbReference>
<dbReference type="NCBIfam" id="NF006068">
    <property type="entry name" value="PRK08210.1"/>
    <property type="match status" value="1"/>
</dbReference>
<reference evidence="19" key="1">
    <citation type="submission" date="2011-05" db="EMBL/GenBank/DDBJ databases">
        <title>Complete sequence of Thermoanaerobacterium xylanolyticum LX-11.</title>
        <authorList>
            <consortium name="US DOE Joint Genome Institute"/>
            <person name="Lucas S."/>
            <person name="Han J."/>
            <person name="Lapidus A."/>
            <person name="Cheng J.-F."/>
            <person name="Goodwin L."/>
            <person name="Pitluck S."/>
            <person name="Peters L."/>
            <person name="Mikhailova N."/>
            <person name="Lu M."/>
            <person name="Han C."/>
            <person name="Tapia R."/>
            <person name="Land M."/>
            <person name="Hauser L."/>
            <person name="Kyrpides N."/>
            <person name="Ivanova N."/>
            <person name="Pagani I."/>
            <person name="Hemme C."/>
            <person name="Woyke T."/>
        </authorList>
    </citation>
    <scope>NUCLEOTIDE SEQUENCE</scope>
    <source>
        <strain evidence="19">LX-11</strain>
    </source>
</reference>
<dbReference type="InterPro" id="IPR036393">
    <property type="entry name" value="AceGlu_kinase-like_sf"/>
</dbReference>
<keyword evidence="12" id="KW-0457">Lysine biosynthesis</keyword>
<accession>F6BFG8</accession>
<dbReference type="HOGENOM" id="CLU_009116_3_2_9"/>
<protein>
    <recommendedName>
        <fullName evidence="15">Aspartokinase</fullName>
        <ecNumber evidence="15">2.7.2.4</ecNumber>
    </recommendedName>
</protein>
<dbReference type="GO" id="GO:0005829">
    <property type="term" value="C:cytosol"/>
    <property type="evidence" value="ECO:0007669"/>
    <property type="project" value="TreeGrafter"/>
</dbReference>
<dbReference type="eggNOG" id="COG0527">
    <property type="taxonomic scope" value="Bacteria"/>
</dbReference>
<dbReference type="GO" id="GO:0009089">
    <property type="term" value="P:lysine biosynthetic process via diaminopimelate"/>
    <property type="evidence" value="ECO:0007669"/>
    <property type="project" value="UniProtKB-UniPathway"/>
</dbReference>
<comment type="pathway">
    <text evidence="2 16">Amino-acid biosynthesis; L-lysine biosynthesis via DAP pathway; (S)-tetrahydrodipicolinate from L-aspartate: step 1/4.</text>
</comment>
<feature type="binding site" evidence="14">
    <location>
        <position position="199"/>
    </location>
    <ligand>
        <name>ATP</name>
        <dbReference type="ChEBI" id="CHEBI:30616"/>
    </ligand>
</feature>
<dbReference type="UniPathway" id="UPA00034">
    <property type="reaction ID" value="UER00015"/>
</dbReference>
<feature type="domain" description="Aspartate/glutamate/uridylate kinase" evidence="17">
    <location>
        <begin position="12"/>
        <end position="245"/>
    </location>
</feature>
<dbReference type="InterPro" id="IPR018042">
    <property type="entry name" value="Aspartate_kinase_CS"/>
</dbReference>
<dbReference type="UniPathway" id="UPA00051">
    <property type="reaction ID" value="UER00462"/>
</dbReference>
<dbReference type="GO" id="GO:0009088">
    <property type="term" value="P:threonine biosynthetic process"/>
    <property type="evidence" value="ECO:0007669"/>
    <property type="project" value="UniProtKB-UniPathway"/>
</dbReference>
<dbReference type="Gene3D" id="3.30.2130.10">
    <property type="entry name" value="VC0802-like"/>
    <property type="match status" value="1"/>
</dbReference>
<feature type="binding site" evidence="14">
    <location>
        <position position="62"/>
    </location>
    <ligand>
        <name>substrate</name>
    </ligand>
</feature>
<organism evidence="19 20">
    <name type="scientific">Thermoanaerobacterium xylanolyticum (strain ATCC 49914 / DSM 7097 / LX-11)</name>
    <dbReference type="NCBI Taxonomy" id="858215"/>
    <lineage>
        <taxon>Bacteria</taxon>
        <taxon>Bacillati</taxon>
        <taxon>Bacillota</taxon>
        <taxon>Clostridia</taxon>
        <taxon>Thermoanaerobacterales</taxon>
        <taxon>Thermoanaerobacteraceae</taxon>
        <taxon>Thermoanaerobacterium</taxon>
    </lineage>
</organism>
<dbReference type="InterPro" id="IPR027795">
    <property type="entry name" value="CASTOR_ACT_dom"/>
</dbReference>
<name>F6BFG8_THEXL</name>
<evidence type="ECO:0000256" key="1">
    <source>
        <dbReference type="ARBA" id="ARBA00003121"/>
    </source>
</evidence>
<proteinExistence type="inferred from homology"/>
<evidence type="ECO:0000256" key="3">
    <source>
        <dbReference type="ARBA" id="ARBA00004986"/>
    </source>
</evidence>
<dbReference type="GO" id="GO:0005524">
    <property type="term" value="F:ATP binding"/>
    <property type="evidence" value="ECO:0007669"/>
    <property type="project" value="UniProtKB-KW"/>
</dbReference>
<dbReference type="FunFam" id="3.40.1160.10:FF:000002">
    <property type="entry name" value="Aspartokinase"/>
    <property type="match status" value="1"/>
</dbReference>
<dbReference type="GO" id="GO:0004072">
    <property type="term" value="F:aspartate kinase activity"/>
    <property type="evidence" value="ECO:0007669"/>
    <property type="project" value="UniProtKB-EC"/>
</dbReference>
<evidence type="ECO:0000256" key="8">
    <source>
        <dbReference type="ARBA" id="ARBA00022741"/>
    </source>
</evidence>
<dbReference type="GO" id="GO:0009090">
    <property type="term" value="P:homoserine biosynthetic process"/>
    <property type="evidence" value="ECO:0007669"/>
    <property type="project" value="TreeGrafter"/>
</dbReference>
<evidence type="ECO:0000313" key="19">
    <source>
        <dbReference type="EMBL" id="AEF17307.1"/>
    </source>
</evidence>
<feature type="binding site" evidence="14">
    <location>
        <begin position="188"/>
        <end position="189"/>
    </location>
    <ligand>
        <name>ATP</name>
        <dbReference type="ChEBI" id="CHEBI:30616"/>
    </ligand>
</feature>
<comment type="pathway">
    <text evidence="4 16">Amino-acid biosynthesis; L-threonine biosynthesis; L-threonine from L-aspartate: step 1/5.</text>
</comment>
<dbReference type="UniPathway" id="UPA00050">
    <property type="reaction ID" value="UER00461"/>
</dbReference>
<evidence type="ECO:0000259" key="18">
    <source>
        <dbReference type="Pfam" id="PF13840"/>
    </source>
</evidence>
<dbReference type="STRING" id="858215.Thexy_1274"/>
<sequence>MHDVYERVVITNIIVQKFGGTSVSTSERRNMAVSKVVDAIEQGFMPVVVVSAIGRSGDPYATDTLINFAKSIYKDTPKRELDILMSCGEIISSVIFSNVLMSKGYKSKVFTGGQAGIITDDNFGDAEIIRVEPQYLIDALNQNIIPVVAGFQGITVDGDITTLGRGGSDTTAALLGEALKAYAVEIYTDVDGIMTADPRIVSNAHILKRISYNEVFQLAEQGAKVIHPRAVEIAMRGNIPLVIKNTMSDSPGTIITQYNNVYNNIYDSDNLVTGIANMNNRVQVIIELNRDDKDIFGKIAEAKISIDLINVFPDRKIFTISEADLSKLETLLKENDVKYAIKKNCSKVSIIGNRIRGVPGVMARIIKALSDNNIEIFQTADSHNTISCLVSQDKADIAVKVLHDEFKLESYN</sequence>
<keyword evidence="20" id="KW-1185">Reference proteome</keyword>
<dbReference type="Gene3D" id="3.40.1160.10">
    <property type="entry name" value="Acetylglutamate kinase-like"/>
    <property type="match status" value="1"/>
</dbReference>
<dbReference type="PROSITE" id="PS00324">
    <property type="entry name" value="ASPARTOKINASE"/>
    <property type="match status" value="1"/>
</dbReference>
<feature type="domain" description="CASTOR ACT" evidence="18">
    <location>
        <begin position="341"/>
        <end position="404"/>
    </location>
</feature>
<evidence type="ECO:0000256" key="9">
    <source>
        <dbReference type="ARBA" id="ARBA00022777"/>
    </source>
</evidence>
<evidence type="ECO:0000256" key="14">
    <source>
        <dbReference type="PIRSR" id="PIRSR000726-1"/>
    </source>
</evidence>
<evidence type="ECO:0000256" key="5">
    <source>
        <dbReference type="ARBA" id="ARBA00010122"/>
    </source>
</evidence>
<dbReference type="SUPFAM" id="SSF55021">
    <property type="entry name" value="ACT-like"/>
    <property type="match status" value="2"/>
</dbReference>
<evidence type="ECO:0000256" key="7">
    <source>
        <dbReference type="ARBA" id="ARBA00022679"/>
    </source>
</evidence>
<comment type="similarity">
    <text evidence="5 15">Belongs to the aspartokinase family.</text>
</comment>
<feature type="binding site" evidence="14">
    <location>
        <begin position="224"/>
        <end position="225"/>
    </location>
    <ligand>
        <name>ATP</name>
        <dbReference type="ChEBI" id="CHEBI:30616"/>
    </ligand>
</feature>
<evidence type="ECO:0000256" key="10">
    <source>
        <dbReference type="ARBA" id="ARBA00022840"/>
    </source>
</evidence>
<evidence type="ECO:0000259" key="17">
    <source>
        <dbReference type="Pfam" id="PF00696"/>
    </source>
</evidence>
<evidence type="ECO:0000256" key="11">
    <source>
        <dbReference type="ARBA" id="ARBA00022915"/>
    </source>
</evidence>
<evidence type="ECO:0000313" key="20">
    <source>
        <dbReference type="Proteomes" id="UP000007239"/>
    </source>
</evidence>
<dbReference type="PANTHER" id="PTHR21499:SF3">
    <property type="entry name" value="ASPARTOKINASE"/>
    <property type="match status" value="1"/>
</dbReference>
<feature type="binding site" evidence="14">
    <location>
        <begin position="17"/>
        <end position="20"/>
    </location>
    <ligand>
        <name>ATP</name>
        <dbReference type="ChEBI" id="CHEBI:30616"/>
    </ligand>
</feature>
<dbReference type="Pfam" id="PF00696">
    <property type="entry name" value="AA_kinase"/>
    <property type="match status" value="1"/>
</dbReference>
<dbReference type="PIRSF" id="PIRSF000726">
    <property type="entry name" value="Asp_kin"/>
    <property type="match status" value="1"/>
</dbReference>
<keyword evidence="7 15" id="KW-0808">Transferase</keyword>
<evidence type="ECO:0000256" key="6">
    <source>
        <dbReference type="ARBA" id="ARBA00022605"/>
    </source>
</evidence>
<keyword evidence="8 14" id="KW-0547">Nucleotide-binding</keyword>
<dbReference type="PANTHER" id="PTHR21499">
    <property type="entry name" value="ASPARTATE KINASE"/>
    <property type="match status" value="1"/>
</dbReference>
<dbReference type="AlphaFoldDB" id="F6BFG8"/>
<dbReference type="KEGG" id="txy:Thexy_1274"/>
<keyword evidence="10 14" id="KW-0067">ATP-binding</keyword>
<dbReference type="GO" id="GO:0019877">
    <property type="term" value="P:diaminopimelate biosynthetic process"/>
    <property type="evidence" value="ECO:0007669"/>
    <property type="project" value="UniProtKB-KW"/>
</dbReference>
<keyword evidence="9 15" id="KW-0418">Kinase</keyword>